<dbReference type="Pfam" id="PF25137">
    <property type="entry name" value="ADH_Fe_C"/>
    <property type="match status" value="1"/>
</dbReference>
<dbReference type="Gene3D" id="1.20.1090.10">
    <property type="entry name" value="Dehydroquinate synthase-like - alpha domain"/>
    <property type="match status" value="1"/>
</dbReference>
<dbReference type="PANTHER" id="PTHR43633:SF1">
    <property type="entry name" value="ALCOHOL DEHYDROGENASE YQHD"/>
    <property type="match status" value="1"/>
</dbReference>
<evidence type="ECO:0000259" key="3">
    <source>
        <dbReference type="Pfam" id="PF25137"/>
    </source>
</evidence>
<dbReference type="GO" id="GO:1990002">
    <property type="term" value="F:methylglyoxal reductase (NADPH) (acetol producing) activity"/>
    <property type="evidence" value="ECO:0007669"/>
    <property type="project" value="TreeGrafter"/>
</dbReference>
<dbReference type="InterPro" id="IPR018211">
    <property type="entry name" value="ADH_Fe_CS"/>
</dbReference>
<evidence type="ECO:0000256" key="1">
    <source>
        <dbReference type="ARBA" id="ARBA00023002"/>
    </source>
</evidence>
<dbReference type="InterPro" id="IPR001670">
    <property type="entry name" value="ADH_Fe/GldA"/>
</dbReference>
<accession>I6ZXI4</accession>
<dbReference type="GO" id="GO:0008106">
    <property type="term" value="F:alcohol dehydrogenase (NADP+) activity"/>
    <property type="evidence" value="ECO:0007669"/>
    <property type="project" value="TreeGrafter"/>
</dbReference>
<dbReference type="EMBL" id="JQ335998">
    <property type="protein sequence ID" value="AFN84559.1"/>
    <property type="molecule type" value="Genomic_DNA"/>
</dbReference>
<protein>
    <submittedName>
        <fullName evidence="4">NADH-dependent butanol dehydrogenase A</fullName>
    </submittedName>
</protein>
<dbReference type="CDD" id="cd08187">
    <property type="entry name" value="BDH"/>
    <property type="match status" value="1"/>
</dbReference>
<dbReference type="GO" id="GO:0005829">
    <property type="term" value="C:cytosol"/>
    <property type="evidence" value="ECO:0007669"/>
    <property type="project" value="TreeGrafter"/>
</dbReference>
<dbReference type="AlphaFoldDB" id="I6ZXI4"/>
<evidence type="ECO:0000259" key="2">
    <source>
        <dbReference type="Pfam" id="PF00465"/>
    </source>
</evidence>
<dbReference type="Pfam" id="PF00465">
    <property type="entry name" value="Fe-ADH"/>
    <property type="match status" value="1"/>
</dbReference>
<dbReference type="PANTHER" id="PTHR43633">
    <property type="entry name" value="ALCOHOL DEHYDROGENASE YQHD"/>
    <property type="match status" value="1"/>
</dbReference>
<name>I6ZXI4_9BACT</name>
<sequence>MIDAATDGGGMEVIMNKFIFSYPTKVYFGEGSAQQAFAAELGRIGETVMLAYGSGSVKKNGVYDEIKLLLEGAGKKIVDFSGIMPNPTYAKAQEGAALARNEHVDFILAVGGGSVIDCCKVISAQAMLDGDIWDMEYGKGKFPTAGIPMGAVVTASGTGAEMNAGAVITYEEKKWKGPVFGTGATFAVLDPAYTKSVPPMQVLSGAFDTLSHAMETYLGTSDQDNVSDDLALAVMRNTVVNMRRLLADINDMQARSNLMWDSAMAENGILKCGRLTDFQAHQIEHQLGAYTDCNHGQGLAVIHPAYYRHIVKDAPEKFTRFAKVVFNADTAEAGVEALAGFITECGLPTKMSQLKSTVEITPEVLRQVADTCNIIKCNPRELGREEIYEILTECL</sequence>
<organism evidence="4">
    <name type="scientific">uncultured bacterium scaffold00090</name>
    <dbReference type="NCBI Taxonomy" id="1132476"/>
    <lineage>
        <taxon>Bacteria</taxon>
        <taxon>environmental samples</taxon>
    </lineage>
</organism>
<dbReference type="Gene3D" id="3.40.50.1970">
    <property type="match status" value="1"/>
</dbReference>
<dbReference type="SUPFAM" id="SSF56796">
    <property type="entry name" value="Dehydroquinate synthase-like"/>
    <property type="match status" value="1"/>
</dbReference>
<reference evidence="4" key="2">
    <citation type="journal article" date="2012" name="BMC Genomics">
        <title>Metagenomic analysis reveals a functional signature for biomass degradation by cecal microbiota in the leaf-eating flying squirrel (Petaurista alborufus lena).</title>
        <authorList>
            <person name="Lu H.P."/>
            <person name="Wang Y.B."/>
            <person name="Huang S.W."/>
            <person name="Lin C.Y."/>
            <person name="Wu M."/>
            <person name="Hsieh C.H."/>
            <person name="Yu H.T."/>
        </authorList>
    </citation>
    <scope>NUCLEOTIDE SEQUENCE</scope>
</reference>
<keyword evidence="1" id="KW-0560">Oxidoreductase</keyword>
<dbReference type="FunFam" id="3.40.50.1970:FF:000003">
    <property type="entry name" value="Alcohol dehydrogenase, iron-containing"/>
    <property type="match status" value="1"/>
</dbReference>
<feature type="domain" description="Alcohol dehydrogenase iron-type/glycerol dehydrogenase GldA" evidence="2">
    <location>
        <begin position="23"/>
        <end position="191"/>
    </location>
</feature>
<evidence type="ECO:0000313" key="4">
    <source>
        <dbReference type="EMBL" id="AFN84559.1"/>
    </source>
</evidence>
<dbReference type="InterPro" id="IPR044731">
    <property type="entry name" value="BDH-like"/>
</dbReference>
<proteinExistence type="predicted"/>
<dbReference type="GO" id="GO:1990362">
    <property type="term" value="F:butanol dehydrogenase (NAD+) activity"/>
    <property type="evidence" value="ECO:0007669"/>
    <property type="project" value="InterPro"/>
</dbReference>
<dbReference type="GO" id="GO:0046872">
    <property type="term" value="F:metal ion binding"/>
    <property type="evidence" value="ECO:0007669"/>
    <property type="project" value="InterPro"/>
</dbReference>
<dbReference type="InterPro" id="IPR056798">
    <property type="entry name" value="ADH_Fe_C"/>
</dbReference>
<reference evidence="4" key="1">
    <citation type="submission" date="2011-12" db="EMBL/GenBank/DDBJ databases">
        <authorList>
            <person name="Lu H.-P."/>
            <person name="Wang Y.-B."/>
            <person name="Huang S.-W."/>
            <person name="Lin C.-Y."/>
            <person name="Wu M."/>
            <person name="Hsieh C.-H."/>
            <person name="Yu H.-T."/>
        </authorList>
    </citation>
    <scope>NUCLEOTIDE SEQUENCE</scope>
</reference>
<feature type="domain" description="Fe-containing alcohol dehydrogenase-like C-terminal" evidence="3">
    <location>
        <begin position="205"/>
        <end position="393"/>
    </location>
</feature>
<dbReference type="PROSITE" id="PS00913">
    <property type="entry name" value="ADH_IRON_1"/>
    <property type="match status" value="1"/>
</dbReference>